<dbReference type="Gene3D" id="2.170.130.10">
    <property type="entry name" value="TonB-dependent receptor, plug domain"/>
    <property type="match status" value="1"/>
</dbReference>
<dbReference type="PANTHER" id="PTHR40980:SF3">
    <property type="entry name" value="TONB-DEPENDENT RECEPTOR-LIKE BETA-BARREL DOMAIN-CONTAINING PROTEIN"/>
    <property type="match status" value="1"/>
</dbReference>
<evidence type="ECO:0000256" key="2">
    <source>
        <dbReference type="ARBA" id="ARBA00023136"/>
    </source>
</evidence>
<reference evidence="8 9" key="1">
    <citation type="journal article" date="2013" name="Antonie Van Leeuwenhoek">
        <title>Echinimonas agarilytica gen. nov., sp. nov., a new gammaproteobacterium isolated from the sea urchin Strongylocentrotus intermedius.</title>
        <authorList>
            <person name="Nedashkovskaya O.I."/>
            <person name="Stenkova A.M."/>
            <person name="Zhukova N.V."/>
            <person name="Van Trappen S."/>
            <person name="Lee J.S."/>
            <person name="Kim S.B."/>
        </authorList>
    </citation>
    <scope>NUCLEOTIDE SEQUENCE [LARGE SCALE GENOMIC DNA]</scope>
    <source>
        <strain evidence="8 9">KMM 6351</strain>
    </source>
</reference>
<dbReference type="NCBIfam" id="TIGR01782">
    <property type="entry name" value="TonB-Xanth-Caul"/>
    <property type="match status" value="1"/>
</dbReference>
<proteinExistence type="inferred from homology"/>
<dbReference type="PANTHER" id="PTHR40980">
    <property type="entry name" value="PLUG DOMAIN-CONTAINING PROTEIN"/>
    <property type="match status" value="1"/>
</dbReference>
<dbReference type="Pfam" id="PF07715">
    <property type="entry name" value="Plug"/>
    <property type="match status" value="1"/>
</dbReference>
<evidence type="ECO:0000313" key="9">
    <source>
        <dbReference type="Proteomes" id="UP001165393"/>
    </source>
</evidence>
<evidence type="ECO:0000259" key="7">
    <source>
        <dbReference type="Pfam" id="PF07715"/>
    </source>
</evidence>
<dbReference type="InterPro" id="IPR037066">
    <property type="entry name" value="Plug_dom_sf"/>
</dbReference>
<gene>
    <name evidence="8" type="ORF">NAF29_02535</name>
</gene>
<evidence type="ECO:0000256" key="3">
    <source>
        <dbReference type="ARBA" id="ARBA00023237"/>
    </source>
</evidence>
<feature type="domain" description="TonB-dependent receptor-like beta-barrel" evidence="6">
    <location>
        <begin position="457"/>
        <end position="898"/>
    </location>
</feature>
<evidence type="ECO:0000256" key="5">
    <source>
        <dbReference type="SAM" id="SignalP"/>
    </source>
</evidence>
<dbReference type="InterPro" id="IPR000531">
    <property type="entry name" value="Beta-barrel_TonB"/>
</dbReference>
<dbReference type="Gene3D" id="2.40.170.20">
    <property type="entry name" value="TonB-dependent receptor, beta-barrel domain"/>
    <property type="match status" value="1"/>
</dbReference>
<dbReference type="SUPFAM" id="SSF56935">
    <property type="entry name" value="Porins"/>
    <property type="match status" value="1"/>
</dbReference>
<dbReference type="InterPro" id="IPR010104">
    <property type="entry name" value="TonB_rcpt_bac"/>
</dbReference>
<keyword evidence="3" id="KW-0998">Cell outer membrane</keyword>
<dbReference type="CDD" id="cd01347">
    <property type="entry name" value="ligand_gated_channel"/>
    <property type="match status" value="1"/>
</dbReference>
<feature type="signal peptide" evidence="5">
    <location>
        <begin position="1"/>
        <end position="38"/>
    </location>
</feature>
<dbReference type="GO" id="GO:0009279">
    <property type="term" value="C:cell outer membrane"/>
    <property type="evidence" value="ECO:0007669"/>
    <property type="project" value="UniProtKB-SubCell"/>
</dbReference>
<keyword evidence="5" id="KW-0732">Signal</keyword>
<evidence type="ECO:0000256" key="4">
    <source>
        <dbReference type="RuleBase" id="RU003357"/>
    </source>
</evidence>
<dbReference type="EMBL" id="JAMQGP010000001">
    <property type="protein sequence ID" value="MCM2678547.1"/>
    <property type="molecule type" value="Genomic_DNA"/>
</dbReference>
<comment type="similarity">
    <text evidence="4">Belongs to the TonB-dependent receptor family.</text>
</comment>
<comment type="subcellular location">
    <subcellularLocation>
        <location evidence="1 4">Cell outer membrane</location>
    </subcellularLocation>
</comment>
<keyword evidence="2 4" id="KW-0472">Membrane</keyword>
<dbReference type="Proteomes" id="UP001165393">
    <property type="component" value="Unassembled WGS sequence"/>
</dbReference>
<dbReference type="AlphaFoldDB" id="A0AA42B699"/>
<evidence type="ECO:0000259" key="6">
    <source>
        <dbReference type="Pfam" id="PF00593"/>
    </source>
</evidence>
<evidence type="ECO:0000256" key="1">
    <source>
        <dbReference type="ARBA" id="ARBA00004442"/>
    </source>
</evidence>
<dbReference type="Pfam" id="PF00593">
    <property type="entry name" value="TonB_dep_Rec_b-barrel"/>
    <property type="match status" value="1"/>
</dbReference>
<name>A0AA42B699_9GAMM</name>
<accession>A0AA42B699</accession>
<keyword evidence="4" id="KW-0798">TonB box</keyword>
<organism evidence="8 9">
    <name type="scientific">Echinimonas agarilytica</name>
    <dbReference type="NCBI Taxonomy" id="1215918"/>
    <lineage>
        <taxon>Bacteria</taxon>
        <taxon>Pseudomonadati</taxon>
        <taxon>Pseudomonadota</taxon>
        <taxon>Gammaproteobacteria</taxon>
        <taxon>Alteromonadales</taxon>
        <taxon>Echinimonadaceae</taxon>
        <taxon>Echinimonas</taxon>
    </lineage>
</organism>
<evidence type="ECO:0000313" key="8">
    <source>
        <dbReference type="EMBL" id="MCM2678547.1"/>
    </source>
</evidence>
<dbReference type="InterPro" id="IPR012910">
    <property type="entry name" value="Plug_dom"/>
</dbReference>
<sequence length="931" mass="102461">MNTQYFSTLNFNSTQLKTSKIAIALGLALSLPTYSVLAQESETSSQVNDVETIQVTGIRGSLLRSMDTKRSTLAVSDAISAEDIGKFPDTNIAESLQRITGVSIDRSGGEGQFITVRGFGPQFNTVLVNGRIMATENDGREFSFDVISSDIINGAQVFKSPTANMQEGGIGATVNLTTARPFDYDGLVVAGSVEGTYDTLDEDYSPGGSVIVSHSNSDRTLGALASISYSDRSSLREGVTTEGWNNYAETTAYMTDTQEFVTLKDVHIPGSYRIRQVEENRERLNAAVAVQWVPVENVELTLDGLYSDYDVESVTSAFQPFFGSGDFIWVNPVLDENNTMIAFERPGSVLANAVDGIDGTQKNDNIYNENGRPTDTWAVGFNVDWQVNEKFDVAFDLSHSKAESDPGGKPFLSKGYESVENAYFELGSGDLPSYDAGVSTTDPSLVKSHFVGRFGSDIEDEVTEFRIDSNYEFDNAGPLSSMKFGVYAGDREKSRVAYESYLCAYCGYFSDFNDELLSPVDASGFADDASGDFPKHWFKYDVDATLAWLESEDGITAGGQNDAETIQTIRDGLEASNGFAEVPNDQAGYSVKEEVVSAYLDTYFSGDMGELPWEFNVGMRLTRTKTISKGINQEILGVENVVGDSLQQLILSDPMPVKYTHEYTNILPSANFRLDLQDDLIMRLGYSETITRPTMTSLAPSTSINPRVGSEAISGGNPNLEAFESTNYDMTLEWYFSDVSLLAAALFHKEIENFVSTTTRDTEIAGITFKDSRPNNQEEATATGIELAFTHSWDNGFGTQLNYTYVDSSADYSLDNTTDTQFAIEGLSPNSYNIIGFYEKDAISVRLAYNWRDEFLKAISDGSAKGNPITREDYGQLDLSASYELSENLSLYAEGINVLEEDIREYTNYQNRLTSYEYTGARYTVGIRGKL</sequence>
<dbReference type="RefSeq" id="WP_251259910.1">
    <property type="nucleotide sequence ID" value="NZ_JAMQGP010000001.1"/>
</dbReference>
<keyword evidence="9" id="KW-1185">Reference proteome</keyword>
<feature type="chain" id="PRO_5041210159" evidence="5">
    <location>
        <begin position="39"/>
        <end position="931"/>
    </location>
</feature>
<feature type="domain" description="TonB-dependent receptor plug" evidence="7">
    <location>
        <begin position="69"/>
        <end position="172"/>
    </location>
</feature>
<dbReference type="InterPro" id="IPR036942">
    <property type="entry name" value="Beta-barrel_TonB_sf"/>
</dbReference>
<keyword evidence="8" id="KW-0675">Receptor</keyword>
<comment type="caution">
    <text evidence="8">The sequence shown here is derived from an EMBL/GenBank/DDBJ whole genome shotgun (WGS) entry which is preliminary data.</text>
</comment>
<protein>
    <submittedName>
        <fullName evidence="8">TonB-dependent receptor</fullName>
    </submittedName>
</protein>